<dbReference type="OrthoDB" id="6132182at2759"/>
<dbReference type="PRINTS" id="PR00092">
    <property type="entry name" value="TYROSINASE"/>
</dbReference>
<dbReference type="PANTHER" id="PTHR11474">
    <property type="entry name" value="TYROSINASE FAMILY MEMBER"/>
    <property type="match status" value="1"/>
</dbReference>
<feature type="signal peptide" evidence="3">
    <location>
        <begin position="1"/>
        <end position="22"/>
    </location>
</feature>
<dbReference type="EMBL" id="LKCW01000064">
    <property type="protein sequence ID" value="KPM41496.1"/>
    <property type="molecule type" value="Genomic_DNA"/>
</dbReference>
<keyword evidence="3" id="KW-0732">Signal</keyword>
<comment type="caution">
    <text evidence="6">The sequence shown here is derived from an EMBL/GenBank/DDBJ whole genome shotgun (WGS) entry which is preliminary data.</text>
</comment>
<feature type="region of interest" description="Disordered" evidence="2">
    <location>
        <begin position="516"/>
        <end position="545"/>
    </location>
</feature>
<dbReference type="GO" id="GO:0016491">
    <property type="term" value="F:oxidoreductase activity"/>
    <property type="evidence" value="ECO:0007669"/>
    <property type="project" value="InterPro"/>
</dbReference>
<accession>A0A0P7B6C2</accession>
<evidence type="ECO:0000259" key="5">
    <source>
        <dbReference type="PROSITE" id="PS00498"/>
    </source>
</evidence>
<evidence type="ECO:0000256" key="1">
    <source>
        <dbReference type="ARBA" id="ARBA00022723"/>
    </source>
</evidence>
<evidence type="ECO:0000256" key="3">
    <source>
        <dbReference type="SAM" id="SignalP"/>
    </source>
</evidence>
<dbReference type="InterPro" id="IPR050316">
    <property type="entry name" value="Tyrosinase/Hemocyanin"/>
</dbReference>
<feature type="chain" id="PRO_5006135447" description="Tyrosinase copper-binding domain-containing protein" evidence="3">
    <location>
        <begin position="23"/>
        <end position="545"/>
    </location>
</feature>
<evidence type="ECO:0000313" key="7">
    <source>
        <dbReference type="Proteomes" id="UP000050424"/>
    </source>
</evidence>
<name>A0A0P7B6C2_9HYPO</name>
<dbReference type="Pfam" id="PF00264">
    <property type="entry name" value="Tyrosinase"/>
    <property type="match status" value="1"/>
</dbReference>
<evidence type="ECO:0000256" key="2">
    <source>
        <dbReference type="SAM" id="MobiDB-lite"/>
    </source>
</evidence>
<evidence type="ECO:0000259" key="4">
    <source>
        <dbReference type="PROSITE" id="PS00497"/>
    </source>
</evidence>
<keyword evidence="1" id="KW-0479">Metal-binding</keyword>
<dbReference type="SUPFAM" id="SSF48056">
    <property type="entry name" value="Di-copper centre-containing domain"/>
    <property type="match status" value="1"/>
</dbReference>
<organism evidence="6 7">
    <name type="scientific">Neonectria ditissima</name>
    <dbReference type="NCBI Taxonomy" id="78410"/>
    <lineage>
        <taxon>Eukaryota</taxon>
        <taxon>Fungi</taxon>
        <taxon>Dikarya</taxon>
        <taxon>Ascomycota</taxon>
        <taxon>Pezizomycotina</taxon>
        <taxon>Sordariomycetes</taxon>
        <taxon>Hypocreomycetidae</taxon>
        <taxon>Hypocreales</taxon>
        <taxon>Nectriaceae</taxon>
        <taxon>Neonectria</taxon>
    </lineage>
</organism>
<protein>
    <recommendedName>
        <fullName evidence="4 5">Tyrosinase copper-binding domain-containing protein</fullName>
    </recommendedName>
</protein>
<dbReference type="PROSITE" id="PS00497">
    <property type="entry name" value="TYROSINASE_1"/>
    <property type="match status" value="1"/>
</dbReference>
<gene>
    <name evidence="6" type="ORF">AK830_g5083</name>
</gene>
<dbReference type="Proteomes" id="UP000050424">
    <property type="component" value="Unassembled WGS sequence"/>
</dbReference>
<sequence>MLFRLSHLLSALCGASAVAAQAYPITGVKVASGSDVPIRKNINDLQAAGGPQWDLYIRSIIELQKQSATDQGGWFQVAGIHGKPYVEWNGAGKETSNGWEGYCPHGENLFLPWHRPYLMLYEQRLVETATKLANQYPTSSRAKYVAAAATLRSPYWDWAATSSVPQATVTKKFNVNVPNGSGLKVQSVSNPLAAYFFPKAALDGSIGTFDQPQNRPQIYRCRSPQNYPNSANKLISGRSYKQWVYDAFSASTTFDEFASTGSSGVSLEQIHNNIHWDGACGYQFVDADFAAFDPLFMLHHTNIDRLWAYWQFIRPSEAIFKGSYQGSARFNTREGTTITPNSPLSPFFASPGKFHTSASVSSIKGFGYTYEGLEYWKKSASQLASDATAIINRLYSTSITRPTMRKRAEDDLTRYFAQIKVNVEELNRPCSIGLFVNTTNVGNFIVLKQPQTGVFYGKFALDKAANPNELVGEAPKGVVDDILAGLRINIVKHDGTSQAITEVPSLKIELENAALLPPDNDDQLPEYKDSKTVTAPKKQRKPPTV</sequence>
<dbReference type="PROSITE" id="PS00498">
    <property type="entry name" value="TYROSINASE_2"/>
    <property type="match status" value="1"/>
</dbReference>
<dbReference type="GO" id="GO:0046872">
    <property type="term" value="F:metal ion binding"/>
    <property type="evidence" value="ECO:0007669"/>
    <property type="project" value="UniProtKB-KW"/>
</dbReference>
<dbReference type="InterPro" id="IPR002227">
    <property type="entry name" value="Tyrosinase_Cu-bd"/>
</dbReference>
<dbReference type="Gene3D" id="1.10.1280.10">
    <property type="entry name" value="Di-copper center containing domain from catechol oxidase"/>
    <property type="match status" value="1"/>
</dbReference>
<proteinExistence type="predicted"/>
<dbReference type="PANTHER" id="PTHR11474:SF131">
    <property type="entry name" value="TYROSINASE COPPER-BINDING DOMAIN-CONTAINING PROTEIN"/>
    <property type="match status" value="1"/>
</dbReference>
<dbReference type="AlphaFoldDB" id="A0A0P7B6C2"/>
<evidence type="ECO:0000313" key="6">
    <source>
        <dbReference type="EMBL" id="KPM41496.1"/>
    </source>
</evidence>
<keyword evidence="7" id="KW-1185">Reference proteome</keyword>
<feature type="domain" description="Tyrosinase copper-binding" evidence="4">
    <location>
        <begin position="105"/>
        <end position="122"/>
    </location>
</feature>
<dbReference type="InterPro" id="IPR008922">
    <property type="entry name" value="Di-copper_centre_dom_sf"/>
</dbReference>
<reference evidence="6 7" key="1">
    <citation type="submission" date="2015-09" db="EMBL/GenBank/DDBJ databases">
        <title>Draft genome of a European isolate of the apple canker pathogen Neonectria ditissima.</title>
        <authorList>
            <person name="Gomez-Cortecero A."/>
            <person name="Harrison R.J."/>
            <person name="Armitage A.D."/>
        </authorList>
    </citation>
    <scope>NUCLEOTIDE SEQUENCE [LARGE SCALE GENOMIC DNA]</scope>
    <source>
        <strain evidence="6 7">R09/05</strain>
    </source>
</reference>
<dbReference type="STRING" id="78410.A0A0P7B6C2"/>
<feature type="domain" description="Tyrosinase copper-binding" evidence="5">
    <location>
        <begin position="293"/>
        <end position="304"/>
    </location>
</feature>